<gene>
    <name evidence="2" type="ORF">SNOG_03489</name>
</gene>
<dbReference type="KEGG" id="pno:SNOG_03489"/>
<reference evidence="3" key="1">
    <citation type="journal article" date="2007" name="Plant Cell">
        <title>Dothideomycete-plant interactions illuminated by genome sequencing and EST analysis of the wheat pathogen Stagonospora nodorum.</title>
        <authorList>
            <person name="Hane J.K."/>
            <person name="Lowe R.G."/>
            <person name="Solomon P.S."/>
            <person name="Tan K.C."/>
            <person name="Schoch C.L."/>
            <person name="Spatafora J.W."/>
            <person name="Crous P.W."/>
            <person name="Kodira C."/>
            <person name="Birren B.W."/>
            <person name="Galagan J.E."/>
            <person name="Torriani S.F."/>
            <person name="McDonald B.A."/>
            <person name="Oliver R.P."/>
        </authorList>
    </citation>
    <scope>NUCLEOTIDE SEQUENCE [LARGE SCALE GENOMIC DNA]</scope>
    <source>
        <strain evidence="3">SN15 / ATCC MYA-4574 / FGSC 10173</strain>
    </source>
</reference>
<evidence type="ECO:0000313" key="3">
    <source>
        <dbReference type="Proteomes" id="UP000001055"/>
    </source>
</evidence>
<dbReference type="EMBL" id="CH445329">
    <property type="protein sequence ID" value="EAT88694.1"/>
    <property type="molecule type" value="Genomic_DNA"/>
</dbReference>
<dbReference type="InParanoid" id="Q0UXM5"/>
<organism evidence="2 3">
    <name type="scientific">Phaeosphaeria nodorum (strain SN15 / ATCC MYA-4574 / FGSC 10173)</name>
    <name type="common">Glume blotch fungus</name>
    <name type="synonym">Parastagonospora nodorum</name>
    <dbReference type="NCBI Taxonomy" id="321614"/>
    <lineage>
        <taxon>Eukaryota</taxon>
        <taxon>Fungi</taxon>
        <taxon>Dikarya</taxon>
        <taxon>Ascomycota</taxon>
        <taxon>Pezizomycotina</taxon>
        <taxon>Dothideomycetes</taxon>
        <taxon>Pleosporomycetidae</taxon>
        <taxon>Pleosporales</taxon>
        <taxon>Pleosporineae</taxon>
        <taxon>Phaeosphaeriaceae</taxon>
        <taxon>Parastagonospora</taxon>
    </lineage>
</organism>
<dbReference type="GeneID" id="5970914"/>
<dbReference type="AlphaFoldDB" id="Q0UXM5"/>
<evidence type="ECO:0000256" key="1">
    <source>
        <dbReference type="SAM" id="MobiDB-lite"/>
    </source>
</evidence>
<evidence type="ECO:0000313" key="2">
    <source>
        <dbReference type="EMBL" id="EAT88694.1"/>
    </source>
</evidence>
<protein>
    <submittedName>
        <fullName evidence="2">Uncharacterized protein</fullName>
    </submittedName>
</protein>
<accession>Q0UXM5</accession>
<dbReference type="RefSeq" id="XP_001794051.1">
    <property type="nucleotide sequence ID" value="XM_001793999.1"/>
</dbReference>
<proteinExistence type="predicted"/>
<feature type="compositionally biased region" description="Polar residues" evidence="1">
    <location>
        <begin position="8"/>
        <end position="18"/>
    </location>
</feature>
<feature type="region of interest" description="Disordered" evidence="1">
    <location>
        <begin position="1"/>
        <end position="27"/>
    </location>
</feature>
<dbReference type="Proteomes" id="UP000001055">
    <property type="component" value="Unassembled WGS sequence"/>
</dbReference>
<sequence length="67" mass="7921">MWAFDHTNLVSSTASTRGSHAKYRGQRGKLEKAQFTVENCRAHFHWWKELTRRARKNRMMDRTGQVG</sequence>
<name>Q0UXM5_PHANO</name>